<evidence type="ECO:0000313" key="1">
    <source>
        <dbReference type="EMBL" id="KAJ9655102.1"/>
    </source>
</evidence>
<gene>
    <name evidence="1" type="ORF">H2198_005958</name>
</gene>
<dbReference type="Proteomes" id="UP001172386">
    <property type="component" value="Unassembled WGS sequence"/>
</dbReference>
<organism evidence="1 2">
    <name type="scientific">Neophaeococcomyces mojaviensis</name>
    <dbReference type="NCBI Taxonomy" id="3383035"/>
    <lineage>
        <taxon>Eukaryota</taxon>
        <taxon>Fungi</taxon>
        <taxon>Dikarya</taxon>
        <taxon>Ascomycota</taxon>
        <taxon>Pezizomycotina</taxon>
        <taxon>Eurotiomycetes</taxon>
        <taxon>Chaetothyriomycetidae</taxon>
        <taxon>Chaetothyriales</taxon>
        <taxon>Chaetothyriales incertae sedis</taxon>
        <taxon>Neophaeococcomyces</taxon>
    </lineage>
</organism>
<comment type="caution">
    <text evidence="1">The sequence shown here is derived from an EMBL/GenBank/DDBJ whole genome shotgun (WGS) entry which is preliminary data.</text>
</comment>
<proteinExistence type="predicted"/>
<keyword evidence="2" id="KW-1185">Reference proteome</keyword>
<evidence type="ECO:0000313" key="2">
    <source>
        <dbReference type="Proteomes" id="UP001172386"/>
    </source>
</evidence>
<reference evidence="1" key="1">
    <citation type="submission" date="2022-10" db="EMBL/GenBank/DDBJ databases">
        <title>Culturing micro-colonial fungi from biological soil crusts in the Mojave desert and describing Neophaeococcomyces mojavensis, and introducing the new genera and species Taxawa tesnikishii.</title>
        <authorList>
            <person name="Kurbessoian T."/>
            <person name="Stajich J.E."/>
        </authorList>
    </citation>
    <scope>NUCLEOTIDE SEQUENCE</scope>
    <source>
        <strain evidence="1">JES_112</strain>
    </source>
</reference>
<accession>A0ACC3A459</accession>
<dbReference type="EMBL" id="JAPDRQ010000104">
    <property type="protein sequence ID" value="KAJ9655102.1"/>
    <property type="molecule type" value="Genomic_DNA"/>
</dbReference>
<sequence length="1119" mass="124446">MEPFDVKLLKRSLGRKRTHSSIRPLYGDHSWTKDLDIVNELGGHTGCVNALSWSKSGKLLASGSDDTYLNIWGYNPNDQARPFTLSTSVSTGHRANIFSVKFMPHSNDGTVVTCAGDSEVRVFDLEYSGAAQTVTDTSASSRSRRFHSFFPNAKWLTEANTNARIYRSHADRAKRIVTESSPYLFLSCSEDGEVRQWDLRQPSSFYPPPRDGRSYVFRRPPSGDATDDVPPPLISYKSYGLDLNSISCTGSQPHYIALGGAHLHCFLHDRRMLGRNLDAEQGRPASSKPMPGTAADESMREATKCVRRFAPNNKRKMRPGNPGHITACKISDARPNELISSWSGDLIYSFDIVKSPDARDEETRQDALYRTARLTNKTERKRKRTKGTASTISVPDGAAANGRRLRRVSDSHPESGQTALQVRYDNGDTEQIDVSVDPEEGRGDLVSAHATLLSEAQKQSENIARALVRLRKTLFDFSSILETNPEVQPRLPTELTLHTPQYTSALGEACALLSSMDTIMKEWKYPNTTDQDEILLQNALRRNRQASWRFVQAAGCLARTLGGTLQTSSDAEDPRMSEFEAIRPASREALRIDERARFCYDFIKAITLWLDGGKAAVVAGFKRPPWMLGDTERFPFDDSVTVTNLPEKLRAYLLPLALDDRPVIDLGRNQFERDELRQLFENQKIAVHGFIRALDQIEELRMHQGTSDIIQETSGGVKKRIMDKGAAARYWGEKVARALLMDAAEGVTFNFVNRAFGGLKVHVTPDDGAIDRLIDEAMSEEEDAFADVMQGVTTTTQTTTEATVETRESRTTPTASGRIPRVIIEDVEDDDVEEEEEEEEEDNIPDQSDDEGSNSEDDDDADDETSLLHNLYRPGRRMFGGGSLSAQRASVNSNVPYTSHTKVYSGHCNTRTVKDVNYYGLDDEYVVSGSDDGHFFIWDRKTCDIVSVFEGDGEVVNVVQGHPYEPMIACSGIDSTIKIFGPGGDSRERFHARQGFNIANPGGGRHSSLGLGPGRRRRMRVTDDDNSDNNDAEREAAAAAKNAAEEEAARIRDLEENPDAVAKGGLRSRRVPADRISEIASQNNTERRHGVGEAYMTVSDAHLDVIFLRAWIMSNAMVT</sequence>
<name>A0ACC3A459_9EURO</name>
<protein>
    <submittedName>
        <fullName evidence="1">Uncharacterized protein</fullName>
    </submittedName>
</protein>